<dbReference type="OrthoDB" id="9794208at2"/>
<proteinExistence type="predicted"/>
<dbReference type="PANTHER" id="PTHR12049">
    <property type="entry name" value="PROTEIN ARGININE METHYLTRANSFERASE NDUFAF7, MITOCHONDRIAL"/>
    <property type="match status" value="1"/>
</dbReference>
<dbReference type="GO" id="GO:0035243">
    <property type="term" value="F:protein-arginine omega-N symmetric methyltransferase activity"/>
    <property type="evidence" value="ECO:0007669"/>
    <property type="project" value="TreeGrafter"/>
</dbReference>
<dbReference type="InterPro" id="IPR029063">
    <property type="entry name" value="SAM-dependent_MTases_sf"/>
</dbReference>
<dbReference type="PANTHER" id="PTHR12049:SF7">
    <property type="entry name" value="PROTEIN ARGININE METHYLTRANSFERASE NDUFAF7, MITOCHONDRIAL"/>
    <property type="match status" value="1"/>
</dbReference>
<dbReference type="InterPro" id="IPR003788">
    <property type="entry name" value="NDUFAF7"/>
</dbReference>
<evidence type="ECO:0000313" key="3">
    <source>
        <dbReference type="EMBL" id="GAX90936.1"/>
    </source>
</evidence>
<dbReference type="GO" id="GO:0032259">
    <property type="term" value="P:methylation"/>
    <property type="evidence" value="ECO:0007669"/>
    <property type="project" value="UniProtKB-KW"/>
</dbReference>
<dbReference type="Pfam" id="PF02636">
    <property type="entry name" value="Methyltransf_28"/>
    <property type="match status" value="1"/>
</dbReference>
<keyword evidence="4" id="KW-1185">Reference proteome</keyword>
<sequence length="358" mass="40966">MGKLQTIIKNLIREKGSIPFRDFMDLALYQPELGYYHSDRNVFGKTGDYYTAPEVHSVFGQTIARDLLVKWQELGSPEPLVIVEFGAGRGKLARDILDHIQMEAPQTYKTTQYWIIEKSAHLRIVQQEKMQGHPVRWLSSLEERAPFSGIVLSNELIDAMPVHLVTETKYGLQEVYVSARDGQFHELLVPVSDHRIRDYLMKYAIPLQQGQRAEVNLDALDWLGQVANCLTDGFVITIDYGDEAQILYEGRWNGTLRGYQHHRLSDHLLDHPGEQDLTADVNFTALMKYGEQVGFTTVFYGTQSRFLVEAGIFGQLTDKLAEDPFQCMDMKRNMAIKHLIMPGGMGERFKVLVQRKNL</sequence>
<gene>
    <name evidence="3" type="ORF">EFBL_2580</name>
</gene>
<keyword evidence="2 3" id="KW-0808">Transferase</keyword>
<dbReference type="InterPro" id="IPR038375">
    <property type="entry name" value="NDUFAF7_sf"/>
</dbReference>
<protein>
    <submittedName>
        <fullName evidence="3">SAM-dependent methyltransferase</fullName>
    </submittedName>
</protein>
<dbReference type="EMBL" id="BDUF01000075">
    <property type="protein sequence ID" value="GAX90936.1"/>
    <property type="molecule type" value="Genomic_DNA"/>
</dbReference>
<keyword evidence="1 3" id="KW-0489">Methyltransferase</keyword>
<evidence type="ECO:0000256" key="1">
    <source>
        <dbReference type="ARBA" id="ARBA00022603"/>
    </source>
</evidence>
<reference evidence="4" key="1">
    <citation type="submission" date="2017-07" db="EMBL/GenBank/DDBJ databases">
        <title>Draft genome sequence of Effusibacillus lacus strain skLN1.</title>
        <authorList>
            <person name="Watanabe M."/>
            <person name="Kojima H."/>
            <person name="Fukui M."/>
        </authorList>
    </citation>
    <scope>NUCLEOTIDE SEQUENCE [LARGE SCALE GENOMIC DNA]</scope>
    <source>
        <strain evidence="4">skLN1</strain>
    </source>
</reference>
<dbReference type="Proteomes" id="UP000217785">
    <property type="component" value="Unassembled WGS sequence"/>
</dbReference>
<evidence type="ECO:0000313" key="4">
    <source>
        <dbReference type="Proteomes" id="UP000217785"/>
    </source>
</evidence>
<accession>A0A292YP26</accession>
<organism evidence="3 4">
    <name type="scientific">Effusibacillus lacus</name>
    <dbReference type="NCBI Taxonomy" id="1348429"/>
    <lineage>
        <taxon>Bacteria</taxon>
        <taxon>Bacillati</taxon>
        <taxon>Bacillota</taxon>
        <taxon>Bacilli</taxon>
        <taxon>Bacillales</taxon>
        <taxon>Alicyclobacillaceae</taxon>
        <taxon>Effusibacillus</taxon>
    </lineage>
</organism>
<dbReference type="RefSeq" id="WP_096182665.1">
    <property type="nucleotide sequence ID" value="NZ_BDUF01000075.1"/>
</dbReference>
<evidence type="ECO:0000256" key="2">
    <source>
        <dbReference type="ARBA" id="ARBA00022679"/>
    </source>
</evidence>
<dbReference type="SUPFAM" id="SSF53335">
    <property type="entry name" value="S-adenosyl-L-methionine-dependent methyltransferases"/>
    <property type="match status" value="1"/>
</dbReference>
<dbReference type="AlphaFoldDB" id="A0A292YP26"/>
<comment type="caution">
    <text evidence="3">The sequence shown here is derived from an EMBL/GenBank/DDBJ whole genome shotgun (WGS) entry which is preliminary data.</text>
</comment>
<name>A0A292YP26_9BACL</name>
<dbReference type="Gene3D" id="3.40.50.12710">
    <property type="match status" value="1"/>
</dbReference>